<evidence type="ECO:0000313" key="3">
    <source>
        <dbReference type="Proteomes" id="UP000050280"/>
    </source>
</evidence>
<keyword evidence="3" id="KW-1185">Reference proteome</keyword>
<evidence type="ECO:0000256" key="1">
    <source>
        <dbReference type="SAM" id="Phobius"/>
    </source>
</evidence>
<keyword evidence="1" id="KW-1133">Transmembrane helix</keyword>
<feature type="transmembrane region" description="Helical" evidence="1">
    <location>
        <begin position="21"/>
        <end position="42"/>
    </location>
</feature>
<dbReference type="EMBL" id="LDJX01000002">
    <property type="protein sequence ID" value="KPM32936.1"/>
    <property type="molecule type" value="Genomic_DNA"/>
</dbReference>
<dbReference type="OrthoDB" id="1430261at2"/>
<proteinExistence type="predicted"/>
<gene>
    <name evidence="2" type="ORF">I595_1363</name>
</gene>
<keyword evidence="1" id="KW-0472">Membrane</keyword>
<organism evidence="2 3">
    <name type="scientific">Croceitalea dokdonensis DOKDO 023</name>
    <dbReference type="NCBI Taxonomy" id="1300341"/>
    <lineage>
        <taxon>Bacteria</taxon>
        <taxon>Pseudomonadati</taxon>
        <taxon>Bacteroidota</taxon>
        <taxon>Flavobacteriia</taxon>
        <taxon>Flavobacteriales</taxon>
        <taxon>Flavobacteriaceae</taxon>
        <taxon>Croceitalea</taxon>
    </lineage>
</organism>
<name>A0A0P7B388_9FLAO</name>
<accession>A0A0P7B388</accession>
<comment type="caution">
    <text evidence="2">The sequence shown here is derived from an EMBL/GenBank/DDBJ whole genome shotgun (WGS) entry which is preliminary data.</text>
</comment>
<dbReference type="PATRIC" id="fig|1300341.3.peg.1559"/>
<dbReference type="InterPro" id="IPR045749">
    <property type="entry name" value="DUF6090"/>
</dbReference>
<reference evidence="2 3" key="1">
    <citation type="submission" date="2015-09" db="EMBL/GenBank/DDBJ databases">
        <title>Genome sequence of the marine flavobacterium Croceitalea dokdonensis DOKDO 023 that contains proton- and sodium-pumping rhodopsins.</title>
        <authorList>
            <person name="Kwon S.-K."/>
            <person name="Lee H.K."/>
            <person name="Kwak M.-J."/>
            <person name="Kim J.F."/>
        </authorList>
    </citation>
    <scope>NUCLEOTIDE SEQUENCE [LARGE SCALE GENOMIC DNA]</scope>
    <source>
        <strain evidence="2 3">DOKDO 023</strain>
    </source>
</reference>
<dbReference type="Proteomes" id="UP000050280">
    <property type="component" value="Unassembled WGS sequence"/>
</dbReference>
<evidence type="ECO:0000313" key="2">
    <source>
        <dbReference type="EMBL" id="KPM32936.1"/>
    </source>
</evidence>
<dbReference type="AlphaFoldDB" id="A0A0P7B388"/>
<keyword evidence="1" id="KW-0812">Transmembrane</keyword>
<sequence length="259" mass="30400">MIKFFRRIRLTLIEKNQMGKYFKYAIGEILLVVIGILIALQINNWNESRKASKLEQSYYCLLLDDIEQDKVLIKALLKNNEKRIESSHRAIAIIQSENANLDELGKETLLSRRDLLESFIPNSSTYEDIKSSGNINTLKDKQIRKSLNQYLKKVEGFNNTMLANVTLITDRLTKFEDWFSNGVVHSSYKEIFPKEIQDQLSRDLPDNIRDEIKSRLYEDLVIEGIMLRRRSELFETMEDEVDIMKSKLTKRCKIKNKLN</sequence>
<protein>
    <submittedName>
        <fullName evidence="2">Uncharacterized protein</fullName>
    </submittedName>
</protein>
<dbReference type="STRING" id="1300341.I595_1363"/>
<dbReference type="Pfam" id="PF19578">
    <property type="entry name" value="DUF6090"/>
    <property type="match status" value="1"/>
</dbReference>